<dbReference type="Gene3D" id="3.30.300.30">
    <property type="match status" value="1"/>
</dbReference>
<dbReference type="NCBIfam" id="NF006020">
    <property type="entry name" value="PRK08162.1"/>
    <property type="match status" value="1"/>
</dbReference>
<evidence type="ECO:0000313" key="8">
    <source>
        <dbReference type="Proteomes" id="UP000240957"/>
    </source>
</evidence>
<comment type="caution">
    <text evidence="7">The sequence shown here is derived from an EMBL/GenBank/DDBJ whole genome shotgun (WGS) entry which is preliminary data.</text>
</comment>
<dbReference type="Pfam" id="PF00501">
    <property type="entry name" value="AMP-binding"/>
    <property type="match status" value="1"/>
</dbReference>
<dbReference type="EMBL" id="PYIX02000032">
    <property type="protein sequence ID" value="RFC82537.1"/>
    <property type="molecule type" value="Genomic_DNA"/>
</dbReference>
<evidence type="ECO:0000313" key="7">
    <source>
        <dbReference type="EMBL" id="RFC82537.1"/>
    </source>
</evidence>
<dbReference type="InterPro" id="IPR045851">
    <property type="entry name" value="AMP-bd_C_sf"/>
</dbReference>
<dbReference type="Gene3D" id="3.40.50.12780">
    <property type="entry name" value="N-terminal domain of ligase-like"/>
    <property type="match status" value="1"/>
</dbReference>
<dbReference type="OrthoDB" id="9803968at2"/>
<name>A0A371YM28_9GAMM</name>
<dbReference type="AlphaFoldDB" id="A0A371YM28"/>
<dbReference type="PANTHER" id="PTHR43859:SF4">
    <property type="entry name" value="BUTANOATE--COA LIGASE AAE1-RELATED"/>
    <property type="match status" value="1"/>
</dbReference>
<gene>
    <name evidence="7" type="ORF">C9E89_016155</name>
</gene>
<keyword evidence="4" id="KW-0443">Lipid metabolism</keyword>
<dbReference type="PROSITE" id="PS00455">
    <property type="entry name" value="AMP_BINDING"/>
    <property type="match status" value="1"/>
</dbReference>
<proteinExistence type="inferred from homology"/>
<dbReference type="FunFam" id="3.30.300.30:FF:000008">
    <property type="entry name" value="2,3-dihydroxybenzoate-AMP ligase"/>
    <property type="match status" value="1"/>
</dbReference>
<evidence type="ECO:0000259" key="6">
    <source>
        <dbReference type="Pfam" id="PF13193"/>
    </source>
</evidence>
<evidence type="ECO:0000256" key="1">
    <source>
        <dbReference type="ARBA" id="ARBA00006432"/>
    </source>
</evidence>
<evidence type="ECO:0000256" key="4">
    <source>
        <dbReference type="ARBA" id="ARBA00023098"/>
    </source>
</evidence>
<comment type="similarity">
    <text evidence="1">Belongs to the ATP-dependent AMP-binding enzyme family.</text>
</comment>
<organism evidence="7 8">
    <name type="scientific">Acinetobacter sichuanensis</name>
    <dbReference type="NCBI Taxonomy" id="2136183"/>
    <lineage>
        <taxon>Bacteria</taxon>
        <taxon>Pseudomonadati</taxon>
        <taxon>Pseudomonadota</taxon>
        <taxon>Gammaproteobacteria</taxon>
        <taxon>Moraxellales</taxon>
        <taxon>Moraxellaceae</taxon>
        <taxon>Acinetobacter</taxon>
    </lineage>
</organism>
<dbReference type="SUPFAM" id="SSF56801">
    <property type="entry name" value="Acetyl-CoA synthetase-like"/>
    <property type="match status" value="1"/>
</dbReference>
<dbReference type="InterPro" id="IPR020845">
    <property type="entry name" value="AMP-binding_CS"/>
</dbReference>
<dbReference type="InterPro" id="IPR025110">
    <property type="entry name" value="AMP-bd_C"/>
</dbReference>
<evidence type="ECO:0000256" key="3">
    <source>
        <dbReference type="ARBA" id="ARBA00022832"/>
    </source>
</evidence>
<dbReference type="GO" id="GO:0006631">
    <property type="term" value="P:fatty acid metabolic process"/>
    <property type="evidence" value="ECO:0007669"/>
    <property type="project" value="UniProtKB-KW"/>
</dbReference>
<dbReference type="Proteomes" id="UP000240957">
    <property type="component" value="Unassembled WGS sequence"/>
</dbReference>
<dbReference type="PANTHER" id="PTHR43859">
    <property type="entry name" value="ACYL-ACTIVATING ENZYME"/>
    <property type="match status" value="1"/>
</dbReference>
<reference evidence="7 8" key="1">
    <citation type="submission" date="2018-08" db="EMBL/GenBank/DDBJ databases">
        <title>The draft genome of Acinetobacter sichuanensis strain WCHAc060041.</title>
        <authorList>
            <person name="Qin J."/>
            <person name="Feng Y."/>
            <person name="Zong Z."/>
        </authorList>
    </citation>
    <scope>NUCLEOTIDE SEQUENCE [LARGE SCALE GENOMIC DNA]</scope>
    <source>
        <strain evidence="7 8">WCHAc060041</strain>
    </source>
</reference>
<dbReference type="GO" id="GO:0016874">
    <property type="term" value="F:ligase activity"/>
    <property type="evidence" value="ECO:0007669"/>
    <property type="project" value="UniProtKB-KW"/>
</dbReference>
<feature type="domain" description="AMP-binding enzyme C-terminal" evidence="6">
    <location>
        <begin position="455"/>
        <end position="530"/>
    </location>
</feature>
<feature type="domain" description="AMP-dependent synthetase/ligase" evidence="5">
    <location>
        <begin position="26"/>
        <end position="405"/>
    </location>
</feature>
<evidence type="ECO:0000256" key="2">
    <source>
        <dbReference type="ARBA" id="ARBA00022598"/>
    </source>
</evidence>
<sequence>MMSKFEQGMYQGAANYQALTPLSLLERARDVYADQIAVIDGERRFTWKQYTERCFQLARALIHAGVKKEDTVSFFVTNRPAMLEAQFGVPLSGGVINTLNIRLDVNTVAYILQHSESKIIVVEDQFIELIREAVKLSEREIQIIQVLDDAAKADLRAAEIDYETFIAQAPELIEVHFPENEMNAIALSYTSGTTGKPKGVIYHHRGAYLNALGTVIYTGFNQVARPVYLWTLPVFHCNGWCHVWALTAVGGTHVCLRKVVAEDIYTLIQEHGVTHFSGAPAVLATLAENKPEHWQQPDREITVCCAGAPPPFSVLKQTEKLGFKVLHVYGMTEQHSVNTVCEHQPDWKTLSEDERLHKMCRQGVITTVGGRLKVADHQTGEPVPKDGMTMGEIMFQGNLGMKGYLKNPEATTEAFASDWYHSGDLAVWHADGYIEIKDRLKDIIISGGENISSIEVEEALLTHPAVHEVAVVAVPDEKWGEVPCAIVQLHPEYIQTTREELFAHSKKILAGYKTPKHIFFEDVERTSTGKLQKFKLRQHVIELLSGN</sequence>
<protein>
    <submittedName>
        <fullName evidence="7">Acyl-CoA synthetase</fullName>
    </submittedName>
</protein>
<evidence type="ECO:0000259" key="5">
    <source>
        <dbReference type="Pfam" id="PF00501"/>
    </source>
</evidence>
<dbReference type="InterPro" id="IPR042099">
    <property type="entry name" value="ANL_N_sf"/>
</dbReference>
<dbReference type="InterPro" id="IPR000873">
    <property type="entry name" value="AMP-dep_synth/lig_dom"/>
</dbReference>
<dbReference type="Pfam" id="PF13193">
    <property type="entry name" value="AMP-binding_C"/>
    <property type="match status" value="1"/>
</dbReference>
<accession>A0A371YM28</accession>
<keyword evidence="2" id="KW-0436">Ligase</keyword>
<keyword evidence="3" id="KW-0276">Fatty acid metabolism</keyword>